<dbReference type="SUPFAM" id="SSF56112">
    <property type="entry name" value="Protein kinase-like (PK-like)"/>
    <property type="match status" value="1"/>
</dbReference>
<dbReference type="AlphaFoldDB" id="A0A6N6VMW3"/>
<dbReference type="Proteomes" id="UP000468901">
    <property type="component" value="Unassembled WGS sequence"/>
</dbReference>
<dbReference type="EMBL" id="WESC01000002">
    <property type="protein sequence ID" value="KAB7742374.1"/>
    <property type="molecule type" value="Genomic_DNA"/>
</dbReference>
<dbReference type="PANTHER" id="PTHR22603:SF66">
    <property type="entry name" value="ETHANOLAMINE KINASE"/>
    <property type="match status" value="1"/>
</dbReference>
<dbReference type="GO" id="GO:0005737">
    <property type="term" value="C:cytoplasm"/>
    <property type="evidence" value="ECO:0007669"/>
    <property type="project" value="TreeGrafter"/>
</dbReference>
<dbReference type="Gene3D" id="3.30.200.20">
    <property type="entry name" value="Phosphorylase Kinase, domain 1"/>
    <property type="match status" value="1"/>
</dbReference>
<dbReference type="InterPro" id="IPR011009">
    <property type="entry name" value="Kinase-like_dom_sf"/>
</dbReference>
<dbReference type="GO" id="GO:0004305">
    <property type="term" value="F:ethanolamine kinase activity"/>
    <property type="evidence" value="ECO:0007669"/>
    <property type="project" value="TreeGrafter"/>
</dbReference>
<sequence>MVRGLDCWSGPVEPEPLTGGITNLNFRVTDAGRNFVVRIGEDIPVHQVMRFNEVNAAKAAFKAGISPEIVYARPGVIVARFIEGGGALSADGVRAAGFIERFMPVLKACHREVPKYLRGPVLAFWVFHVLRDYAARLREEGSRHEPKLDGLVARAEELEKAVGKIDLVFGHNDLLPGNIIDDGSRLWLIDWEYSGFNSPLFDLANLASNSEFGEVEERRMLSLYFDGAVDADLWRRYSAMKAASLLRETMWSMVSELHSKIAFDYAAYTLDYLARFDRAYQTFRQL</sequence>
<keyword evidence="2" id="KW-1185">Reference proteome</keyword>
<comment type="caution">
    <text evidence="1">The sequence shown here is derived from an EMBL/GenBank/DDBJ whole genome shotgun (WGS) entry which is preliminary data.</text>
</comment>
<dbReference type="Pfam" id="PF01633">
    <property type="entry name" value="Choline_kinase"/>
    <property type="match status" value="1"/>
</dbReference>
<dbReference type="Gene3D" id="3.90.1200.10">
    <property type="match status" value="1"/>
</dbReference>
<keyword evidence="1" id="KW-0808">Transferase</keyword>
<accession>A0A6N6VMW3</accession>
<reference evidence="1 2" key="1">
    <citation type="submission" date="2019-09" db="EMBL/GenBank/DDBJ databases">
        <title>Parvibaculum sedimenti sp. nov., isolated from sediment.</title>
        <authorList>
            <person name="Wang Y."/>
        </authorList>
    </citation>
    <scope>NUCLEOTIDE SEQUENCE [LARGE SCALE GENOMIC DNA]</scope>
    <source>
        <strain evidence="1 2">HXT-9</strain>
    </source>
</reference>
<organism evidence="1 2">
    <name type="scientific">Parvibaculum sedimenti</name>
    <dbReference type="NCBI Taxonomy" id="2608632"/>
    <lineage>
        <taxon>Bacteria</taxon>
        <taxon>Pseudomonadati</taxon>
        <taxon>Pseudomonadota</taxon>
        <taxon>Alphaproteobacteria</taxon>
        <taxon>Hyphomicrobiales</taxon>
        <taxon>Parvibaculaceae</taxon>
        <taxon>Parvibaculum</taxon>
    </lineage>
</organism>
<proteinExistence type="predicted"/>
<evidence type="ECO:0000313" key="2">
    <source>
        <dbReference type="Proteomes" id="UP000468901"/>
    </source>
</evidence>
<dbReference type="CDD" id="cd05151">
    <property type="entry name" value="ChoK-like"/>
    <property type="match status" value="1"/>
</dbReference>
<gene>
    <name evidence="1" type="ORF">F2P47_03190</name>
</gene>
<evidence type="ECO:0000313" key="1">
    <source>
        <dbReference type="EMBL" id="KAB7742374.1"/>
    </source>
</evidence>
<name>A0A6N6VMW3_9HYPH</name>
<dbReference type="PANTHER" id="PTHR22603">
    <property type="entry name" value="CHOLINE/ETHANOALAMINE KINASE"/>
    <property type="match status" value="1"/>
</dbReference>
<dbReference type="GO" id="GO:0006646">
    <property type="term" value="P:phosphatidylethanolamine biosynthetic process"/>
    <property type="evidence" value="ECO:0007669"/>
    <property type="project" value="TreeGrafter"/>
</dbReference>
<protein>
    <submittedName>
        <fullName evidence="1">Phosphotransferase</fullName>
    </submittedName>
</protein>